<dbReference type="InterPro" id="IPR009594">
    <property type="entry name" value="Tscrpt_reg_HTH_AraC_N"/>
</dbReference>
<keyword evidence="5" id="KW-1185">Reference proteome</keyword>
<dbReference type="EMBL" id="LR593887">
    <property type="protein sequence ID" value="VTS06380.1"/>
    <property type="molecule type" value="Genomic_DNA"/>
</dbReference>
<dbReference type="PANTHER" id="PTHR43436:SF1">
    <property type="entry name" value="TRANSCRIPTIONAL REGULATORY PROTEIN"/>
    <property type="match status" value="1"/>
</dbReference>
<dbReference type="RefSeq" id="WP_162659583.1">
    <property type="nucleotide sequence ID" value="NZ_LR593887.1"/>
</dbReference>
<name>A0A6C2YU00_9BACT</name>
<evidence type="ECO:0000313" key="4">
    <source>
        <dbReference type="EMBL" id="VIP04509.1"/>
    </source>
</evidence>
<dbReference type="Proteomes" id="UP000464378">
    <property type="component" value="Chromosome"/>
</dbReference>
<dbReference type="Pfam" id="PF06719">
    <property type="entry name" value="AraC_N"/>
    <property type="match status" value="1"/>
</dbReference>
<dbReference type="GO" id="GO:0043565">
    <property type="term" value="F:sequence-specific DNA binding"/>
    <property type="evidence" value="ECO:0007669"/>
    <property type="project" value="InterPro"/>
</dbReference>
<keyword evidence="2" id="KW-0804">Transcription</keyword>
<keyword evidence="4" id="KW-0238">DNA-binding</keyword>
<dbReference type="InParanoid" id="A0A6C2YU00"/>
<evidence type="ECO:0000313" key="5">
    <source>
        <dbReference type="Proteomes" id="UP000464378"/>
    </source>
</evidence>
<dbReference type="PANTHER" id="PTHR43436">
    <property type="entry name" value="ARAC-FAMILY TRANSCRIPTIONAL REGULATOR"/>
    <property type="match status" value="1"/>
</dbReference>
<proteinExistence type="predicted"/>
<organism evidence="4">
    <name type="scientific">Tuwongella immobilis</name>
    <dbReference type="NCBI Taxonomy" id="692036"/>
    <lineage>
        <taxon>Bacteria</taxon>
        <taxon>Pseudomonadati</taxon>
        <taxon>Planctomycetota</taxon>
        <taxon>Planctomycetia</taxon>
        <taxon>Gemmatales</taxon>
        <taxon>Gemmataceae</taxon>
        <taxon>Tuwongella</taxon>
    </lineage>
</organism>
<dbReference type="KEGG" id="tim:GMBLW1_46840"/>
<dbReference type="Gene3D" id="1.10.10.60">
    <property type="entry name" value="Homeodomain-like"/>
    <property type="match status" value="2"/>
</dbReference>
<dbReference type="SMART" id="SM00342">
    <property type="entry name" value="HTH_ARAC"/>
    <property type="match status" value="1"/>
</dbReference>
<dbReference type="GO" id="GO:0003700">
    <property type="term" value="F:DNA-binding transcription factor activity"/>
    <property type="evidence" value="ECO:0007669"/>
    <property type="project" value="InterPro"/>
</dbReference>
<evidence type="ECO:0000256" key="1">
    <source>
        <dbReference type="ARBA" id="ARBA00023015"/>
    </source>
</evidence>
<keyword evidence="1" id="KW-0805">Transcription regulation</keyword>
<dbReference type="Pfam" id="PF12833">
    <property type="entry name" value="HTH_18"/>
    <property type="match status" value="1"/>
</dbReference>
<reference evidence="4" key="1">
    <citation type="submission" date="2019-04" db="EMBL/GenBank/DDBJ databases">
        <authorList>
            <consortium name="Science for Life Laboratories"/>
        </authorList>
    </citation>
    <scope>NUCLEOTIDE SEQUENCE</scope>
    <source>
        <strain evidence="4">MBLW1</strain>
    </source>
</reference>
<dbReference type="InterPro" id="IPR009057">
    <property type="entry name" value="Homeodomain-like_sf"/>
</dbReference>
<dbReference type="FunCoup" id="A0A6C2YU00">
    <property type="interactions" value="13"/>
</dbReference>
<sequence length="298" mass="32373">MSTSLVSDMAGIIRRHLPHDGMMPTAIPGLALARSSTPTVMNAVVYDPCMCVIVQGAKEVIFAGETLRYDSAQWLLVSVAVPVAARVVEATTDQPCLMVHITLDPAMIGEWLTDGAIPPSGPPSRGLAITPSDASLFQAITRFVGLLDTPADIGPLAPLIRREMIYRILTGPQGARLRQMAATGGIAQRITAAVRWLKEHLALPLHVEALARQSQMSPSAFHLHFKEITGLSPLQYQKRLRLQEARRLMVSDGLDAASAAYRVGYESPSQFSREYRRCFGVPPRQDVAALLRSDLVTG</sequence>
<evidence type="ECO:0000256" key="2">
    <source>
        <dbReference type="ARBA" id="ARBA00023163"/>
    </source>
</evidence>
<feature type="domain" description="HTH araC/xylS-type" evidence="3">
    <location>
        <begin position="191"/>
        <end position="289"/>
    </location>
</feature>
<dbReference type="SUPFAM" id="SSF46689">
    <property type="entry name" value="Homeodomain-like"/>
    <property type="match status" value="2"/>
</dbReference>
<dbReference type="InterPro" id="IPR018060">
    <property type="entry name" value="HTH_AraC"/>
</dbReference>
<dbReference type="EMBL" id="LR586016">
    <property type="protein sequence ID" value="VIP04509.1"/>
    <property type="molecule type" value="Genomic_DNA"/>
</dbReference>
<gene>
    <name evidence="4" type="ORF">GMBLW1_46840</name>
</gene>
<protein>
    <recommendedName>
        <fullName evidence="3">HTH araC/xylS-type domain-containing protein</fullName>
    </recommendedName>
</protein>
<dbReference type="PROSITE" id="PS01124">
    <property type="entry name" value="HTH_ARAC_FAMILY_2"/>
    <property type="match status" value="1"/>
</dbReference>
<evidence type="ECO:0000259" key="3">
    <source>
        <dbReference type="PROSITE" id="PS01124"/>
    </source>
</evidence>
<accession>A0A6C2YU00</accession>
<dbReference type="AlphaFoldDB" id="A0A6C2YU00"/>